<gene>
    <name evidence="5" type="ordered locus">CCNA_01391</name>
</gene>
<sequence length="360" mass="39958">MAEAAKLGPAARGRGAKSNRTGRFESLVRDVFDDGWGEDAEPAQILTQLQPMKSRTIIARNQSPDVGFDRSINPYRGCSHGCIYCYARPAHAYLGLSPGLDFESKIFFKPQAGELLAKELSKPGYKPATIHIGGDTDPYQPDEKHLRVTRQVIETLERYNHPFTIITKSALILRDLDVLSRMAARGLTRVAISITTLDRRLARSMEPRAATPGKRIEAVRRLTEAGVPVTVLFAPAIPGLNDHEVEAVLEAAAKAGARGAGYVALRLPREIAQLFEEWLQADYPDRARKVMSLARQIRSGEVYRAAWGDRMVGDGPVAEVLRQRFHLAVKRYGLDHPWTALDISQFQPPRPVSPQMDLFG</sequence>
<dbReference type="Proteomes" id="UP000001364">
    <property type="component" value="Chromosome"/>
</dbReference>
<dbReference type="PANTHER" id="PTHR43432:SF3">
    <property type="entry name" value="SLR0285 PROTEIN"/>
    <property type="match status" value="1"/>
</dbReference>
<keyword evidence="1" id="KW-0479">Metal-binding</keyword>
<dbReference type="PROSITE" id="PS51918">
    <property type="entry name" value="RADICAL_SAM"/>
    <property type="match status" value="1"/>
</dbReference>
<keyword evidence="6" id="KW-1185">Reference proteome</keyword>
<dbReference type="SFLD" id="SFLDS00029">
    <property type="entry name" value="Radical_SAM"/>
    <property type="match status" value="1"/>
</dbReference>
<evidence type="ECO:0000313" key="6">
    <source>
        <dbReference type="Proteomes" id="UP000001364"/>
    </source>
</evidence>
<dbReference type="GO" id="GO:0046872">
    <property type="term" value="F:metal ion binding"/>
    <property type="evidence" value="ECO:0007669"/>
    <property type="project" value="UniProtKB-KW"/>
</dbReference>
<dbReference type="HOGENOM" id="CLU_015525_0_0_5"/>
<dbReference type="InterPro" id="IPR040086">
    <property type="entry name" value="MJ0683-like"/>
</dbReference>
<name>A0A0H3C991_CAUVN</name>
<evidence type="ECO:0000313" key="5">
    <source>
        <dbReference type="EMBL" id="ACL94856.2"/>
    </source>
</evidence>
<dbReference type="SFLD" id="SFLDG01084">
    <property type="entry name" value="Uncharacterised_Radical_SAM_Su"/>
    <property type="match status" value="1"/>
</dbReference>
<dbReference type="NCBIfam" id="NF033668">
    <property type="entry name" value="rSAM_PA0069"/>
    <property type="match status" value="1"/>
</dbReference>
<keyword evidence="3" id="KW-0411">Iron-sulfur</keyword>
<dbReference type="AlphaFoldDB" id="A0A0H3C991"/>
<keyword evidence="2" id="KW-0408">Iron</keyword>
<dbReference type="InterPro" id="IPR007197">
    <property type="entry name" value="rSAM"/>
</dbReference>
<dbReference type="GeneID" id="7331849"/>
<feature type="domain" description="Radical SAM core" evidence="4">
    <location>
        <begin position="64"/>
        <end position="301"/>
    </location>
</feature>
<dbReference type="Gene3D" id="3.80.30.30">
    <property type="match status" value="1"/>
</dbReference>
<dbReference type="InterPro" id="IPR058240">
    <property type="entry name" value="rSAM_sf"/>
</dbReference>
<dbReference type="GO" id="GO:0003824">
    <property type="term" value="F:catalytic activity"/>
    <property type="evidence" value="ECO:0007669"/>
    <property type="project" value="InterPro"/>
</dbReference>
<dbReference type="FunFam" id="3.80.30.30:FF:000003">
    <property type="entry name" value="PA0069 family radical SAM protein"/>
    <property type="match status" value="1"/>
</dbReference>
<evidence type="ECO:0000256" key="1">
    <source>
        <dbReference type="ARBA" id="ARBA00022723"/>
    </source>
</evidence>
<dbReference type="SMART" id="SM00729">
    <property type="entry name" value="Elp3"/>
    <property type="match status" value="1"/>
</dbReference>
<dbReference type="RefSeq" id="WP_010919207.1">
    <property type="nucleotide sequence ID" value="NC_011916.1"/>
</dbReference>
<dbReference type="OrthoDB" id="9785699at2"/>
<evidence type="ECO:0000259" key="4">
    <source>
        <dbReference type="PROSITE" id="PS51918"/>
    </source>
</evidence>
<proteinExistence type="predicted"/>
<dbReference type="Pfam" id="PF04055">
    <property type="entry name" value="Radical_SAM"/>
    <property type="match status" value="1"/>
</dbReference>
<dbReference type="SUPFAM" id="SSF102114">
    <property type="entry name" value="Radical SAM enzymes"/>
    <property type="match status" value="1"/>
</dbReference>
<dbReference type="RefSeq" id="YP_002516764.2">
    <property type="nucleotide sequence ID" value="NC_011916.1"/>
</dbReference>
<evidence type="ECO:0000256" key="3">
    <source>
        <dbReference type="ARBA" id="ARBA00023014"/>
    </source>
</evidence>
<organism evidence="5 6">
    <name type="scientific">Caulobacter vibrioides (strain NA1000 / CB15N)</name>
    <name type="common">Caulobacter crescentus</name>
    <dbReference type="NCBI Taxonomy" id="565050"/>
    <lineage>
        <taxon>Bacteria</taxon>
        <taxon>Pseudomonadati</taxon>
        <taxon>Pseudomonadota</taxon>
        <taxon>Alphaproteobacteria</taxon>
        <taxon>Caulobacterales</taxon>
        <taxon>Caulobacteraceae</taxon>
        <taxon>Caulobacter</taxon>
    </lineage>
</organism>
<dbReference type="KEGG" id="ccs:CCNA_01391"/>
<dbReference type="CDD" id="cd01335">
    <property type="entry name" value="Radical_SAM"/>
    <property type="match status" value="1"/>
</dbReference>
<dbReference type="PATRIC" id="fig|565050.3.peg.1377"/>
<dbReference type="GO" id="GO:0051536">
    <property type="term" value="F:iron-sulfur cluster binding"/>
    <property type="evidence" value="ECO:0007669"/>
    <property type="project" value="UniProtKB-KW"/>
</dbReference>
<accession>A0A0H3C991</accession>
<reference evidence="5 6" key="1">
    <citation type="journal article" date="2010" name="J. Bacteriol.">
        <title>The genetic basis of laboratory adaptation in Caulobacter crescentus.</title>
        <authorList>
            <person name="Marks M.E."/>
            <person name="Castro-Rojas C.M."/>
            <person name="Teiling C."/>
            <person name="Du L."/>
            <person name="Kapatral V."/>
            <person name="Walunas T.L."/>
            <person name="Crosson S."/>
        </authorList>
    </citation>
    <scope>NUCLEOTIDE SEQUENCE [LARGE SCALE GENOMIC DNA]</scope>
    <source>
        <strain evidence="6">NA1000 / CB15N</strain>
    </source>
</reference>
<dbReference type="InterPro" id="IPR006638">
    <property type="entry name" value="Elp3/MiaA/NifB-like_rSAM"/>
</dbReference>
<protein>
    <submittedName>
        <fullName evidence="5">Radical SAM superfamily protein</fullName>
    </submittedName>
</protein>
<dbReference type="EMBL" id="CP001340">
    <property type="protein sequence ID" value="ACL94856.2"/>
    <property type="molecule type" value="Genomic_DNA"/>
</dbReference>
<dbReference type="PANTHER" id="PTHR43432">
    <property type="entry name" value="SLR0285 PROTEIN"/>
    <property type="match status" value="1"/>
</dbReference>
<evidence type="ECO:0000256" key="2">
    <source>
        <dbReference type="ARBA" id="ARBA00023004"/>
    </source>
</evidence>